<keyword evidence="1" id="KW-0472">Membrane</keyword>
<sequence length="221" mass="23935">MDHNSGFGRLAGWAGLAGALLVGVAEFLIQFNTAGGYERAGYEYFQQISSERLTLGYYLAVLSAPLYIVGYWFLERLLLPSGRALAAAFFLIGAYAFAIGAVWLGERAFLAFTVQAISEGAASPELLHRMASYNEPLVNVLRVAMVAVSVLWVVLILRGRTALPKWMAIFNPATILASIFALYWAAPSVGVYILPVAMNVTHVIIFGLALMTCSKTASHAH</sequence>
<reference evidence="2" key="1">
    <citation type="submission" date="2018-06" db="EMBL/GenBank/DDBJ databases">
        <authorList>
            <person name="Zhirakovskaya E."/>
        </authorList>
    </citation>
    <scope>NUCLEOTIDE SEQUENCE</scope>
</reference>
<gene>
    <name evidence="2" type="ORF">MNBD_ALPHA05-1427</name>
</gene>
<proteinExistence type="predicted"/>
<feature type="transmembrane region" description="Helical" evidence="1">
    <location>
        <begin position="169"/>
        <end position="186"/>
    </location>
</feature>
<dbReference type="AlphaFoldDB" id="A0A3B0SJU7"/>
<keyword evidence="1" id="KW-1133">Transmembrane helix</keyword>
<feature type="transmembrane region" description="Helical" evidence="1">
    <location>
        <begin position="12"/>
        <end position="35"/>
    </location>
</feature>
<evidence type="ECO:0000313" key="2">
    <source>
        <dbReference type="EMBL" id="VAV95185.1"/>
    </source>
</evidence>
<feature type="transmembrane region" description="Helical" evidence="1">
    <location>
        <begin position="55"/>
        <end position="74"/>
    </location>
</feature>
<feature type="transmembrane region" description="Helical" evidence="1">
    <location>
        <begin position="192"/>
        <end position="213"/>
    </location>
</feature>
<evidence type="ECO:0008006" key="3">
    <source>
        <dbReference type="Google" id="ProtNLM"/>
    </source>
</evidence>
<protein>
    <recommendedName>
        <fullName evidence="3">DUF4386 family protein</fullName>
    </recommendedName>
</protein>
<organism evidence="2">
    <name type="scientific">hydrothermal vent metagenome</name>
    <dbReference type="NCBI Taxonomy" id="652676"/>
    <lineage>
        <taxon>unclassified sequences</taxon>
        <taxon>metagenomes</taxon>
        <taxon>ecological metagenomes</taxon>
    </lineage>
</organism>
<feature type="transmembrane region" description="Helical" evidence="1">
    <location>
        <begin position="86"/>
        <end position="104"/>
    </location>
</feature>
<evidence type="ECO:0000256" key="1">
    <source>
        <dbReference type="SAM" id="Phobius"/>
    </source>
</evidence>
<dbReference type="EMBL" id="UOEH01000158">
    <property type="protein sequence ID" value="VAV95185.1"/>
    <property type="molecule type" value="Genomic_DNA"/>
</dbReference>
<name>A0A3B0SJU7_9ZZZZ</name>
<dbReference type="InterPro" id="IPR046475">
    <property type="entry name" value="DUF6796"/>
</dbReference>
<keyword evidence="1" id="KW-0812">Transmembrane</keyword>
<feature type="transmembrane region" description="Helical" evidence="1">
    <location>
        <begin position="137"/>
        <end position="157"/>
    </location>
</feature>
<dbReference type="Pfam" id="PF20599">
    <property type="entry name" value="DUF6796"/>
    <property type="match status" value="1"/>
</dbReference>
<accession>A0A3B0SJU7</accession>